<dbReference type="Gene3D" id="3.55.50.60">
    <property type="entry name" value="DotD protein"/>
    <property type="match status" value="1"/>
</dbReference>
<comment type="caution">
    <text evidence="2">The sequence shown here is derived from an EMBL/GenBank/DDBJ whole genome shotgun (WGS) entry which is preliminary data.</text>
</comment>
<dbReference type="EMBL" id="SWJE01000004">
    <property type="protein sequence ID" value="TKC90127.1"/>
    <property type="molecule type" value="Genomic_DNA"/>
</dbReference>
<organism evidence="2 3">
    <name type="scientific">Trinickia terrae</name>
    <dbReference type="NCBI Taxonomy" id="2571161"/>
    <lineage>
        <taxon>Bacteria</taxon>
        <taxon>Pseudomonadati</taxon>
        <taxon>Pseudomonadota</taxon>
        <taxon>Betaproteobacteria</taxon>
        <taxon>Burkholderiales</taxon>
        <taxon>Burkholderiaceae</taxon>
        <taxon>Trinickia</taxon>
    </lineage>
</organism>
<evidence type="ECO:0000313" key="2">
    <source>
        <dbReference type="EMBL" id="TKC90127.1"/>
    </source>
</evidence>
<proteinExistence type="predicted"/>
<accession>A0A4U1I9N3</accession>
<gene>
    <name evidence="2" type="ORF">FAZ69_08225</name>
</gene>
<sequence length="164" mass="18189">MTVNSCVKWCLRGGAVLAALVAVSGCANQNQVKATPDEQRRTEIEAQISDSLSLAVNAQRELAMTRDADVQQRAVSRTRLLTDRVSYDFYGDVEQIVGDIASKYGYELKVYGQRPPEHVNVNVYVNKMPVLEVLRYVGQTAGDWLDLRVSAGVIELTYKKPSHA</sequence>
<keyword evidence="1" id="KW-0732">Signal</keyword>
<dbReference type="AlphaFoldDB" id="A0A4U1I9N3"/>
<dbReference type="Proteomes" id="UP000305539">
    <property type="component" value="Unassembled WGS sequence"/>
</dbReference>
<dbReference type="RefSeq" id="WP_136893457.1">
    <property type="nucleotide sequence ID" value="NZ_SWJE01000004.1"/>
</dbReference>
<evidence type="ECO:0008006" key="4">
    <source>
        <dbReference type="Google" id="ProtNLM"/>
    </source>
</evidence>
<dbReference type="InterPro" id="IPR031817">
    <property type="entry name" value="DotD"/>
</dbReference>
<feature type="signal peptide" evidence="1">
    <location>
        <begin position="1"/>
        <end position="29"/>
    </location>
</feature>
<evidence type="ECO:0000313" key="3">
    <source>
        <dbReference type="Proteomes" id="UP000305539"/>
    </source>
</evidence>
<feature type="chain" id="PRO_5020217758" description="DotD/TraH family lipoprotein" evidence="1">
    <location>
        <begin position="30"/>
        <end position="164"/>
    </location>
</feature>
<name>A0A4U1I9N3_9BURK</name>
<evidence type="ECO:0000256" key="1">
    <source>
        <dbReference type="SAM" id="SignalP"/>
    </source>
</evidence>
<reference evidence="2 3" key="1">
    <citation type="submission" date="2019-04" db="EMBL/GenBank/DDBJ databases">
        <title>Trinickia sp. 7GSK02, isolated from subtropical forest soil.</title>
        <authorList>
            <person name="Gao Z.-H."/>
            <person name="Qiu L.-H."/>
        </authorList>
    </citation>
    <scope>NUCLEOTIDE SEQUENCE [LARGE SCALE GENOMIC DNA]</scope>
    <source>
        <strain evidence="2 3">7GSK02</strain>
    </source>
</reference>
<protein>
    <recommendedName>
        <fullName evidence="4">DotD/TraH family lipoprotein</fullName>
    </recommendedName>
</protein>
<keyword evidence="3" id="KW-1185">Reference proteome</keyword>
<dbReference type="Pfam" id="PF16816">
    <property type="entry name" value="DotD"/>
    <property type="match status" value="1"/>
</dbReference>
<dbReference type="InterPro" id="IPR038140">
    <property type="entry name" value="DotD_sf"/>
</dbReference>